<dbReference type="InParanoid" id="A0A084QQF4"/>
<evidence type="ECO:0000313" key="3">
    <source>
        <dbReference type="Proteomes" id="UP000028524"/>
    </source>
</evidence>
<gene>
    <name evidence="2" type="ORF">S40285_10627</name>
</gene>
<dbReference type="AlphaFoldDB" id="A0A084QQF4"/>
<keyword evidence="1" id="KW-0732">Signal</keyword>
<dbReference type="OrthoDB" id="10277783at2759"/>
<dbReference type="EMBL" id="KL660484">
    <property type="protein sequence ID" value="KFA66189.1"/>
    <property type="molecule type" value="Genomic_DNA"/>
</dbReference>
<sequence>MLTSTLIPLIMATVAAAQVLPGAVATVWNAPGFVGIPQPIPFDNLCHPLSPALSNQVRSARIDSPLINEPVECLLFSDAICRVETGPIFRDAVEVPGYIQRSASIVCHRRSDQFPPDFI</sequence>
<keyword evidence="3" id="KW-1185">Reference proteome</keyword>
<organism evidence="2 3">
    <name type="scientific">Stachybotrys chlorohalonatus (strain IBT 40285)</name>
    <dbReference type="NCBI Taxonomy" id="1283841"/>
    <lineage>
        <taxon>Eukaryota</taxon>
        <taxon>Fungi</taxon>
        <taxon>Dikarya</taxon>
        <taxon>Ascomycota</taxon>
        <taxon>Pezizomycotina</taxon>
        <taxon>Sordariomycetes</taxon>
        <taxon>Hypocreomycetidae</taxon>
        <taxon>Hypocreales</taxon>
        <taxon>Stachybotryaceae</taxon>
        <taxon>Stachybotrys</taxon>
    </lineage>
</organism>
<evidence type="ECO:0000313" key="2">
    <source>
        <dbReference type="EMBL" id="KFA66189.1"/>
    </source>
</evidence>
<feature type="signal peptide" evidence="1">
    <location>
        <begin position="1"/>
        <end position="17"/>
    </location>
</feature>
<dbReference type="HOGENOM" id="CLU_2062985_0_0_1"/>
<reference evidence="2 3" key="1">
    <citation type="journal article" date="2014" name="BMC Genomics">
        <title>Comparative genome sequencing reveals chemotype-specific gene clusters in the toxigenic black mold Stachybotrys.</title>
        <authorList>
            <person name="Semeiks J."/>
            <person name="Borek D."/>
            <person name="Otwinowski Z."/>
            <person name="Grishin N.V."/>
        </authorList>
    </citation>
    <scope>NUCLEOTIDE SEQUENCE [LARGE SCALE GENOMIC DNA]</scope>
    <source>
        <strain evidence="2 3">IBT 40285</strain>
    </source>
</reference>
<protein>
    <submittedName>
        <fullName evidence="2">Uncharacterized protein</fullName>
    </submittedName>
</protein>
<feature type="chain" id="PRO_5001779551" evidence="1">
    <location>
        <begin position="18"/>
        <end position="119"/>
    </location>
</feature>
<dbReference type="Proteomes" id="UP000028524">
    <property type="component" value="Unassembled WGS sequence"/>
</dbReference>
<evidence type="ECO:0000256" key="1">
    <source>
        <dbReference type="SAM" id="SignalP"/>
    </source>
</evidence>
<name>A0A084QQF4_STAC4</name>
<accession>A0A084QQF4</accession>
<proteinExistence type="predicted"/>